<feature type="domain" description="C2H2-type" evidence="8">
    <location>
        <begin position="16"/>
        <end position="43"/>
    </location>
</feature>
<keyword evidence="6" id="KW-0539">Nucleus</keyword>
<evidence type="ECO:0000313" key="9">
    <source>
        <dbReference type="EMBL" id="MAA20131.1"/>
    </source>
</evidence>
<evidence type="ECO:0000256" key="6">
    <source>
        <dbReference type="ARBA" id="ARBA00023242"/>
    </source>
</evidence>
<dbReference type="FunFam" id="3.30.160.60:FF:003288">
    <property type="entry name" value="Uncharacterized protein"/>
    <property type="match status" value="1"/>
</dbReference>
<name>A0A224YZQ4_9ACAR</name>
<dbReference type="PROSITE" id="PS00028">
    <property type="entry name" value="ZINC_FINGER_C2H2_1"/>
    <property type="match status" value="1"/>
</dbReference>
<sequence>MTLMEHMRTHNGERPFSCDQCDASFSQKMTLVEHMCTHTGELVFLIPTHILLMCFIFHQCCFAIGSAFSAHSLCLRCILVVSRTEMSTVTQIVPSCLMGPAWQTQCP</sequence>
<evidence type="ECO:0000256" key="7">
    <source>
        <dbReference type="PROSITE-ProRule" id="PRU00042"/>
    </source>
</evidence>
<dbReference type="GO" id="GO:0000978">
    <property type="term" value="F:RNA polymerase II cis-regulatory region sequence-specific DNA binding"/>
    <property type="evidence" value="ECO:0007669"/>
    <property type="project" value="TreeGrafter"/>
</dbReference>
<evidence type="ECO:0000256" key="1">
    <source>
        <dbReference type="ARBA" id="ARBA00006991"/>
    </source>
</evidence>
<dbReference type="InterPro" id="IPR036236">
    <property type="entry name" value="Znf_C2H2_sf"/>
</dbReference>
<dbReference type="SUPFAM" id="SSF57667">
    <property type="entry name" value="beta-beta-alpha zinc fingers"/>
    <property type="match status" value="1"/>
</dbReference>
<dbReference type="GO" id="GO:0008270">
    <property type="term" value="F:zinc ion binding"/>
    <property type="evidence" value="ECO:0007669"/>
    <property type="project" value="UniProtKB-KW"/>
</dbReference>
<dbReference type="InterPro" id="IPR013087">
    <property type="entry name" value="Znf_C2H2_type"/>
</dbReference>
<evidence type="ECO:0000256" key="2">
    <source>
        <dbReference type="ARBA" id="ARBA00022723"/>
    </source>
</evidence>
<dbReference type="GO" id="GO:0000981">
    <property type="term" value="F:DNA-binding transcription factor activity, RNA polymerase II-specific"/>
    <property type="evidence" value="ECO:0007669"/>
    <property type="project" value="TreeGrafter"/>
</dbReference>
<dbReference type="Gene3D" id="3.30.160.60">
    <property type="entry name" value="Classic Zinc Finger"/>
    <property type="match status" value="1"/>
</dbReference>
<dbReference type="PANTHER" id="PTHR23235">
    <property type="entry name" value="KRUEPPEL-LIKE TRANSCRIPTION FACTOR"/>
    <property type="match status" value="1"/>
</dbReference>
<dbReference type="EMBL" id="GFPF01008985">
    <property type="protein sequence ID" value="MAA20131.1"/>
    <property type="molecule type" value="Transcribed_RNA"/>
</dbReference>
<keyword evidence="4 7" id="KW-0863">Zinc-finger</keyword>
<keyword evidence="2" id="KW-0479">Metal-binding</keyword>
<dbReference type="PROSITE" id="PS50157">
    <property type="entry name" value="ZINC_FINGER_C2H2_2"/>
    <property type="match status" value="1"/>
</dbReference>
<dbReference type="GO" id="GO:0005634">
    <property type="term" value="C:nucleus"/>
    <property type="evidence" value="ECO:0007669"/>
    <property type="project" value="UniProtKB-ARBA"/>
</dbReference>
<evidence type="ECO:0000256" key="4">
    <source>
        <dbReference type="ARBA" id="ARBA00022771"/>
    </source>
</evidence>
<evidence type="ECO:0000256" key="3">
    <source>
        <dbReference type="ARBA" id="ARBA00022737"/>
    </source>
</evidence>
<dbReference type="AlphaFoldDB" id="A0A224YZQ4"/>
<accession>A0A224YZQ4</accession>
<evidence type="ECO:0000259" key="8">
    <source>
        <dbReference type="PROSITE" id="PS50157"/>
    </source>
</evidence>
<keyword evidence="3" id="KW-0677">Repeat</keyword>
<protein>
    <recommendedName>
        <fullName evidence="8">C2H2-type domain-containing protein</fullName>
    </recommendedName>
</protein>
<comment type="similarity">
    <text evidence="1">Belongs to the krueppel C2H2-type zinc-finger protein family.</text>
</comment>
<dbReference type="PANTHER" id="PTHR23235:SF142">
    <property type="entry name" value="ZINC FINGER PROTEIN 384"/>
    <property type="match status" value="1"/>
</dbReference>
<organism evidence="9">
    <name type="scientific">Rhipicephalus zambeziensis</name>
    <dbReference type="NCBI Taxonomy" id="60191"/>
    <lineage>
        <taxon>Eukaryota</taxon>
        <taxon>Metazoa</taxon>
        <taxon>Ecdysozoa</taxon>
        <taxon>Arthropoda</taxon>
        <taxon>Chelicerata</taxon>
        <taxon>Arachnida</taxon>
        <taxon>Acari</taxon>
        <taxon>Parasitiformes</taxon>
        <taxon>Ixodida</taxon>
        <taxon>Ixodoidea</taxon>
        <taxon>Ixodidae</taxon>
        <taxon>Rhipicephalinae</taxon>
        <taxon>Rhipicephalus</taxon>
        <taxon>Rhipicephalus</taxon>
    </lineage>
</organism>
<reference evidence="9" key="1">
    <citation type="journal article" date="2017" name="Parasit. Vectors">
        <title>Sialotranscriptomics of Rhipicephalus zambeziensis reveals intricate expression profiles of secretory proteins and suggests tight temporal transcriptional regulation during blood-feeding.</title>
        <authorList>
            <person name="de Castro M.H."/>
            <person name="de Klerk D."/>
            <person name="Pienaar R."/>
            <person name="Rees D.J.G."/>
            <person name="Mans B.J."/>
        </authorList>
    </citation>
    <scope>NUCLEOTIDE SEQUENCE</scope>
    <source>
        <tissue evidence="9">Salivary glands</tissue>
    </source>
</reference>
<evidence type="ECO:0000256" key="5">
    <source>
        <dbReference type="ARBA" id="ARBA00022833"/>
    </source>
</evidence>
<keyword evidence="5" id="KW-0862">Zinc</keyword>
<proteinExistence type="inferred from homology"/>